<gene>
    <name evidence="4" type="ORF">EZS28_009063</name>
</gene>
<feature type="transmembrane region" description="Helical" evidence="2">
    <location>
        <begin position="794"/>
        <end position="821"/>
    </location>
</feature>
<feature type="compositionally biased region" description="Low complexity" evidence="1">
    <location>
        <begin position="1003"/>
        <end position="1019"/>
    </location>
</feature>
<reference evidence="4 5" key="1">
    <citation type="submission" date="2019-03" db="EMBL/GenBank/DDBJ databases">
        <title>Single cell metagenomics reveals metabolic interactions within the superorganism composed of flagellate Streblomastix strix and complex community of Bacteroidetes bacteria on its surface.</title>
        <authorList>
            <person name="Treitli S.C."/>
            <person name="Kolisko M."/>
            <person name="Husnik F."/>
            <person name="Keeling P."/>
            <person name="Hampl V."/>
        </authorList>
    </citation>
    <scope>NUCLEOTIDE SEQUENCE [LARGE SCALE GENOMIC DNA]</scope>
    <source>
        <strain evidence="4">ST1C</strain>
    </source>
</reference>
<dbReference type="AlphaFoldDB" id="A0A5J4WK32"/>
<feature type="signal peptide" evidence="3">
    <location>
        <begin position="1"/>
        <end position="19"/>
    </location>
</feature>
<keyword evidence="3" id="KW-0732">Signal</keyword>
<evidence type="ECO:0000313" key="4">
    <source>
        <dbReference type="EMBL" id="KAA6395407.1"/>
    </source>
</evidence>
<keyword evidence="2" id="KW-0472">Membrane</keyword>
<feature type="compositionally biased region" description="Low complexity" evidence="1">
    <location>
        <begin position="1242"/>
        <end position="1251"/>
    </location>
</feature>
<feature type="compositionally biased region" description="Basic and acidic residues" evidence="1">
    <location>
        <begin position="1166"/>
        <end position="1188"/>
    </location>
</feature>
<evidence type="ECO:0000256" key="3">
    <source>
        <dbReference type="SAM" id="SignalP"/>
    </source>
</evidence>
<feature type="compositionally biased region" description="Basic and acidic residues" evidence="1">
    <location>
        <begin position="850"/>
        <end position="861"/>
    </location>
</feature>
<accession>A0A5J4WK32</accession>
<protein>
    <recommendedName>
        <fullName evidence="6">Right handed beta helix domain-containing protein</fullName>
    </recommendedName>
</protein>
<feature type="compositionally biased region" description="Basic and acidic residues" evidence="1">
    <location>
        <begin position="1073"/>
        <end position="1085"/>
    </location>
</feature>
<proteinExistence type="predicted"/>
<feature type="compositionally biased region" description="Low complexity" evidence="1">
    <location>
        <begin position="1041"/>
        <end position="1072"/>
    </location>
</feature>
<feature type="compositionally biased region" description="Basic residues" evidence="1">
    <location>
        <begin position="1189"/>
        <end position="1199"/>
    </location>
</feature>
<name>A0A5J4WK32_9EUKA</name>
<feature type="chain" id="PRO_5023891907" description="Right handed beta helix domain-containing protein" evidence="3">
    <location>
        <begin position="20"/>
        <end position="1266"/>
    </location>
</feature>
<evidence type="ECO:0000256" key="2">
    <source>
        <dbReference type="SAM" id="Phobius"/>
    </source>
</evidence>
<evidence type="ECO:0000256" key="1">
    <source>
        <dbReference type="SAM" id="MobiDB-lite"/>
    </source>
</evidence>
<feature type="region of interest" description="Disordered" evidence="1">
    <location>
        <begin position="850"/>
        <end position="1266"/>
    </location>
</feature>
<comment type="caution">
    <text evidence="4">The sequence shown here is derived from an EMBL/GenBank/DDBJ whole genome shotgun (WGS) entry which is preliminary data.</text>
</comment>
<feature type="compositionally biased region" description="Low complexity" evidence="1">
    <location>
        <begin position="1093"/>
        <end position="1107"/>
    </location>
</feature>
<feature type="compositionally biased region" description="Basic and acidic residues" evidence="1">
    <location>
        <begin position="882"/>
        <end position="902"/>
    </location>
</feature>
<feature type="compositionally biased region" description="Polar residues" evidence="1">
    <location>
        <begin position="1223"/>
        <end position="1233"/>
    </location>
</feature>
<feature type="compositionally biased region" description="Basic and acidic residues" evidence="1">
    <location>
        <begin position="1200"/>
        <end position="1220"/>
    </location>
</feature>
<organism evidence="4 5">
    <name type="scientific">Streblomastix strix</name>
    <dbReference type="NCBI Taxonomy" id="222440"/>
    <lineage>
        <taxon>Eukaryota</taxon>
        <taxon>Metamonada</taxon>
        <taxon>Preaxostyla</taxon>
        <taxon>Oxymonadida</taxon>
        <taxon>Streblomastigidae</taxon>
        <taxon>Streblomastix</taxon>
    </lineage>
</organism>
<keyword evidence="2" id="KW-0812">Transmembrane</keyword>
<dbReference type="EMBL" id="SNRW01001693">
    <property type="protein sequence ID" value="KAA6395407.1"/>
    <property type="molecule type" value="Genomic_DNA"/>
</dbReference>
<dbReference type="PANTHER" id="PTHR24147">
    <property type="entry name" value="ANKYRIN REPEAT DOMAIN 36-RELATED"/>
    <property type="match status" value="1"/>
</dbReference>
<sequence>MIFALLLLVLLTLNFRCQTAQNYYPKSESNEATNYYVDKKGSDTYYCGEYQQFPCLRLDIILEKIQYSENYVHVNEGTYYLPLSILAYYLESIYPTIDIIAEQKAQFNITGQQSPIGKIQLSFLNFSIDLGDLFFQIDDDKSSLKFSNCNLFRNAGITAINSHSLGVVNRGSFIMEKLDIIGQSLEGKEPLVYSISPKLIQFTSLTVSNIALVYGSTAPLLLSVNELTQESNIMIYDVHVKQNTAGAYAQAGIIFIHAIEDQDDDSITNEDPSAEPIILIENSEIIQNTLATVSQTCAIQFEGLNPQQILIKNSTIINRSPPNINNASEMKIILSSGSISQDLIKQFSVVYFGPTFSPVAVKVHPNEQFTALEIPLSVEYANIRASSNGQETCTSYIANYYNDVSTLSCVIIIIREQDALGLLKEIPRSISISGLFTENDLRTDGLNVSFTGENKYPHANSILFQPILTISSNPIDSSLFRINDGGQVTLNNLFIQRSNLIGSENAPIVMIISGTEQQMNEIRKNSVGKLIIDKCILEGGNSAKSDVWYNLGLAETCNVGYGAAIVADGQSVVQISGSTIRTFEGPAVRALNGAIIIIERNTILDNNGQRNRNTLSSMQTNVVCEGGIGTTKIDVALDNVTSFTSTGNAWIFSPSDNTCNINATFNGEVALPRSIQQIDKVNVTVYNTIQQDKITVNGKFFEPCMRRFVLEIHEKNKADEGVKQEFGVENSSASVNWINSENIIFQIPQYLLNNLNTSAEWEISIYQLGERESASWISTHPTEINKSGSKIDTILIVSIVVPIIAVIIVIIIIIIIIAIYVRHKNRKELSQSNNNERGIKIEDIEVRSLNEDDKDEKEEQTNQKIKIQRNIPETDATFFTDSDTKQRVSSDNSVSRDYKPDQKQGQSKSQERQGDVRLKSAPQDSHGSKYHSPKRSDSNQIKKYQKIMKDEMNKKTKKQRHQSKDTRKSSKQRKERNNKSKNRQNKEKRRKSRKTSKEKQRSESPSSDLSLSTTSSSETSDTKDSSQPGEYQEEEQSNIQTDNSTTSDEQTSSSSSSSSSSQSTSSSFSNSNENKENKRKQTTEKQKKKKQAKQATQEDSSDSSSDSQIQNKYNEKSKVKPLDSNPTSKVKNNKQRSEPSAPSIQGLLVFAEISNNGEMKYQPQDAEEKMKSKQSEIKQIDNTSEQKKTKTKQIKKNKSKRSDEKQLDNKEPENTKKEDIVVTLSSNANLQSNEKNKELTSESEPPSTENENAIRFGALNFPENYL</sequence>
<dbReference type="PANTHER" id="PTHR24147:SF74">
    <property type="entry name" value="RIKEN CDNA 4932414N04 GENE"/>
    <property type="match status" value="1"/>
</dbReference>
<evidence type="ECO:0000313" key="5">
    <source>
        <dbReference type="Proteomes" id="UP000324800"/>
    </source>
</evidence>
<feature type="compositionally biased region" description="Basic and acidic residues" evidence="1">
    <location>
        <begin position="909"/>
        <end position="918"/>
    </location>
</feature>
<dbReference type="InterPro" id="IPR050657">
    <property type="entry name" value="Ankyrin_repeat_domain"/>
</dbReference>
<dbReference type="Proteomes" id="UP000324800">
    <property type="component" value="Unassembled WGS sequence"/>
</dbReference>
<evidence type="ECO:0008006" key="6">
    <source>
        <dbReference type="Google" id="ProtNLM"/>
    </source>
</evidence>
<feature type="compositionally biased region" description="Basic residues" evidence="1">
    <location>
        <begin position="969"/>
        <end position="994"/>
    </location>
</feature>
<keyword evidence="2" id="KW-1133">Transmembrane helix</keyword>